<name>A0A348AMU4_9FIRM</name>
<evidence type="ECO:0000313" key="2">
    <source>
        <dbReference type="Proteomes" id="UP000276437"/>
    </source>
</evidence>
<reference evidence="1 2" key="1">
    <citation type="journal article" date="2018" name="Int. J. Syst. Evol. Microbiol.">
        <title>Methylomusa anaerophila gen. nov., sp. nov., an anaerobic methanol-utilizing bacterium isolated from a microbial fuel cell.</title>
        <authorList>
            <person name="Amano N."/>
            <person name="Yamamuro A."/>
            <person name="Miyahara M."/>
            <person name="Kouzuma A."/>
            <person name="Abe T."/>
            <person name="Watanabe K."/>
        </authorList>
    </citation>
    <scope>NUCLEOTIDE SEQUENCE [LARGE SCALE GENOMIC DNA]</scope>
    <source>
        <strain evidence="1 2">MMFC1</strain>
    </source>
</reference>
<dbReference type="Proteomes" id="UP000276437">
    <property type="component" value="Chromosome"/>
</dbReference>
<dbReference type="EMBL" id="AP018449">
    <property type="protein sequence ID" value="BBB92392.1"/>
    <property type="molecule type" value="Genomic_DNA"/>
</dbReference>
<protein>
    <submittedName>
        <fullName evidence="1">Antirestriction protein</fullName>
    </submittedName>
</protein>
<organism evidence="1 2">
    <name type="scientific">Methylomusa anaerophila</name>
    <dbReference type="NCBI Taxonomy" id="1930071"/>
    <lineage>
        <taxon>Bacteria</taxon>
        <taxon>Bacillati</taxon>
        <taxon>Bacillota</taxon>
        <taxon>Negativicutes</taxon>
        <taxon>Selenomonadales</taxon>
        <taxon>Sporomusaceae</taxon>
        <taxon>Methylomusa</taxon>
    </lineage>
</organism>
<proteinExistence type="predicted"/>
<dbReference type="RefSeq" id="WP_028307124.1">
    <property type="nucleotide sequence ID" value="NZ_AP018449.1"/>
</dbReference>
<dbReference type="OrthoDB" id="1733755at2"/>
<dbReference type="KEGG" id="mana:MAMMFC1_03085"/>
<dbReference type="AlphaFoldDB" id="A0A348AMU4"/>
<gene>
    <name evidence="1" type="ORF">MAMMFC1_03085</name>
</gene>
<keyword evidence="2" id="KW-1185">Reference proteome</keyword>
<accession>A0A348AMU4</accession>
<evidence type="ECO:0000313" key="1">
    <source>
        <dbReference type="EMBL" id="BBB92392.1"/>
    </source>
</evidence>
<sequence>MQKEKVMIVTLMRSDLYDAPGYVGAYLNLPASRDEIQDAMDRARIRDGLPYQIVECFNMQGEELNFIQEKPSLDKLNFLAHRISDLPTHDLLAFNGCVAMGDERPDMKALINLTYSLEDVHVVPVNNDRELGKFYVDNDFIDAVNHIPPEYQKELLELLDYEKIGYEQRKAEGGIFKNGYYVVHGSGVMNQIYDGAHLPDLPEEAPYIFKLQLAEADFNMEDKEPDKTVPLLLPAGDKKILAALEQLGAVSLEECVFTHCSSPIPMLEQAFSFSEDIDKMNLLAERIRELENAGELPKFKAALEISDCSDIDQALDLTRNLDCYDFNPDLSSPEEYARQEFLLRYHIPESDPDLKLLHFSRCDSKWMQEAKAITTPYGIIRRNNQEMTLDFSIKQTGQQMR</sequence>